<gene>
    <name evidence="2" type="ORF">BX591_103356</name>
</gene>
<dbReference type="Proteomes" id="UP000248918">
    <property type="component" value="Unassembled WGS sequence"/>
</dbReference>
<evidence type="ECO:0000313" key="3">
    <source>
        <dbReference type="Proteomes" id="UP000248918"/>
    </source>
</evidence>
<accession>A0A329CUI6</accession>
<dbReference type="GO" id="GO:0030077">
    <property type="term" value="C:plasma membrane light-harvesting complex"/>
    <property type="evidence" value="ECO:0007669"/>
    <property type="project" value="InterPro"/>
</dbReference>
<dbReference type="OrthoDB" id="9793882at2"/>
<dbReference type="SUPFAM" id="SSF50346">
    <property type="entry name" value="PRC-barrel domain"/>
    <property type="match status" value="2"/>
</dbReference>
<protein>
    <submittedName>
        <fullName evidence="2">PRC-barrel domain protein</fullName>
    </submittedName>
</protein>
<sequence>MLRSIKDLHGCTVSAIDGDIGTVDQVYFDDEAWAVRYLVVKTGHWLNERRVLISPYSIKHTDPGSNVVHLSLTQQAVKDSPGIDTHRPVSRQNEVECLRHYNYPAYWGGPNLWGMGAYPRFDPADVAPDPAPVPPQIGPQAVRSPDDVHLRSTDEVTGYRLDAVDGGIGHVSGFIYDDEAWAIRYLCIDTRSLLHGGKEILLAAHWIAGVDWLAKTVTTELTRDSIRRSPVYDDSVPIHRSYEVALHEFYGKQGYWSQAGPASLSEYVQSTAT</sequence>
<comment type="caution">
    <text evidence="2">The sequence shown here is derived from an EMBL/GenBank/DDBJ whole genome shotgun (WGS) entry which is preliminary data.</text>
</comment>
<dbReference type="Gene3D" id="3.90.50.10">
    <property type="entry name" value="Photosynthetic Reaction Center, subunit H, domain 2"/>
    <property type="match status" value="2"/>
</dbReference>
<dbReference type="InterPro" id="IPR027275">
    <property type="entry name" value="PRC-brl_dom"/>
</dbReference>
<dbReference type="GO" id="GO:0019684">
    <property type="term" value="P:photosynthesis, light reaction"/>
    <property type="evidence" value="ECO:0007669"/>
    <property type="project" value="InterPro"/>
</dbReference>
<organism evidence="2 3">
    <name type="scientific">Paraburkholderia bryophila</name>
    <dbReference type="NCBI Taxonomy" id="420952"/>
    <lineage>
        <taxon>Bacteria</taxon>
        <taxon>Pseudomonadati</taxon>
        <taxon>Pseudomonadota</taxon>
        <taxon>Betaproteobacteria</taxon>
        <taxon>Burkholderiales</taxon>
        <taxon>Burkholderiaceae</taxon>
        <taxon>Paraburkholderia</taxon>
    </lineage>
</organism>
<dbReference type="Pfam" id="PF05239">
    <property type="entry name" value="PRC"/>
    <property type="match status" value="1"/>
</dbReference>
<feature type="domain" description="PRC-barrel" evidence="1">
    <location>
        <begin position="4"/>
        <end position="68"/>
    </location>
</feature>
<reference evidence="2 3" key="1">
    <citation type="submission" date="2018-06" db="EMBL/GenBank/DDBJ databases">
        <title>Genomic Encyclopedia of Type Strains, Phase III (KMG-III): the genomes of soil and plant-associated and newly described type strains.</title>
        <authorList>
            <person name="Whitman W."/>
        </authorList>
    </citation>
    <scope>NUCLEOTIDE SEQUENCE [LARGE SCALE GENOMIC DNA]</scope>
    <source>
        <strain evidence="2 3">LMG 23644</strain>
    </source>
</reference>
<evidence type="ECO:0000259" key="1">
    <source>
        <dbReference type="Pfam" id="PF05239"/>
    </source>
</evidence>
<dbReference type="InterPro" id="IPR014747">
    <property type="entry name" value="Bac_photo_RC_H_C"/>
</dbReference>
<proteinExistence type="predicted"/>
<name>A0A329CUI6_9BURK</name>
<dbReference type="InterPro" id="IPR011033">
    <property type="entry name" value="PRC_barrel-like_sf"/>
</dbReference>
<dbReference type="AlphaFoldDB" id="A0A329CUI6"/>
<dbReference type="RefSeq" id="WP_111930217.1">
    <property type="nucleotide sequence ID" value="NZ_CADFFP010000002.1"/>
</dbReference>
<dbReference type="EMBL" id="QLTK01000003">
    <property type="protein sequence ID" value="RAS37502.1"/>
    <property type="molecule type" value="Genomic_DNA"/>
</dbReference>
<evidence type="ECO:0000313" key="2">
    <source>
        <dbReference type="EMBL" id="RAS37502.1"/>
    </source>
</evidence>